<dbReference type="Proteomes" id="UP001051844">
    <property type="component" value="Unassembled WGS sequence"/>
</dbReference>
<gene>
    <name evidence="1" type="ORF">ScoT_57460</name>
</gene>
<comment type="caution">
    <text evidence="1">The sequence shown here is derived from an EMBL/GenBank/DDBJ whole genome shotgun (WGS) entry which is preliminary data.</text>
</comment>
<dbReference type="KEGG" id="salb:XNR_5404"/>
<dbReference type="EMBL" id="BNDZ01000005">
    <property type="protein sequence ID" value="GHI49572.1"/>
    <property type="molecule type" value="Genomic_DNA"/>
</dbReference>
<evidence type="ECO:0000313" key="1">
    <source>
        <dbReference type="EMBL" id="GHI49572.1"/>
    </source>
</evidence>
<dbReference type="InterPro" id="IPR036291">
    <property type="entry name" value="NAD(P)-bd_dom_sf"/>
</dbReference>
<dbReference type="InterPro" id="IPR051604">
    <property type="entry name" value="Ergot_Alk_Oxidoreductase"/>
</dbReference>
<accession>A0A126YB71</accession>
<name>A0A126YB71_9ACTN</name>
<protein>
    <submittedName>
        <fullName evidence="1">Nucleotide-diphosphate-sugar epimerase</fullName>
    </submittedName>
</protein>
<dbReference type="PANTHER" id="PTHR43162:SF1">
    <property type="entry name" value="PRESTALK A DIFFERENTIATION PROTEIN A"/>
    <property type="match status" value="1"/>
</dbReference>
<dbReference type="PANTHER" id="PTHR43162">
    <property type="match status" value="1"/>
</dbReference>
<proteinExistence type="predicted"/>
<dbReference type="Pfam" id="PF13460">
    <property type="entry name" value="NAD_binding_10"/>
    <property type="match status" value="1"/>
</dbReference>
<organism evidence="1 2">
    <name type="scientific">Streptomyces albidoflavus</name>
    <dbReference type="NCBI Taxonomy" id="1886"/>
    <lineage>
        <taxon>Bacteria</taxon>
        <taxon>Bacillati</taxon>
        <taxon>Actinomycetota</taxon>
        <taxon>Actinomycetes</taxon>
        <taxon>Kitasatosporales</taxon>
        <taxon>Streptomycetaceae</taxon>
        <taxon>Streptomyces</taxon>
        <taxon>Streptomyces albidoflavus group</taxon>
    </lineage>
</organism>
<dbReference type="AlphaFoldDB" id="A0A126YB71"/>
<evidence type="ECO:0000313" key="2">
    <source>
        <dbReference type="Proteomes" id="UP001051844"/>
    </source>
</evidence>
<accession>A0A0X3X0P8</accession>
<dbReference type="SUPFAM" id="SSF51735">
    <property type="entry name" value="NAD(P)-binding Rossmann-fold domains"/>
    <property type="match status" value="1"/>
</dbReference>
<sequence length="245" mass="25936">MTTILVTGGTGKLGRPLVARLREDGQDVRVLSRRDPHHPVDLRKGQGLDAALAGVGTVVHCASSPMGGDAEAAGNLLAAAGRAGVEHLVYISIVGVDQIPYPYYRVKHQVERMVEESGIGWTVLRATQFHDLVRSVLRALGRPPVMLLPKGLQDQPVAVEEVAGRLAELALGGPAGRVADLGGPEVRDLESLADAWEAASGRGRKRVGVPLAGRAYRAFREGKHLAPGGDKGVVTFEEFLAERGA</sequence>
<reference evidence="1" key="1">
    <citation type="submission" date="2022-09" db="EMBL/GenBank/DDBJ databases">
        <title>Whole genome shotgun sequence of Streptomyces albidoflavus NBRC 12854.</title>
        <authorList>
            <person name="Komaki H."/>
            <person name="Tamura T."/>
        </authorList>
    </citation>
    <scope>NUCLEOTIDE SEQUENCE</scope>
    <source>
        <strain evidence="1">NBRC 12854</strain>
    </source>
</reference>
<dbReference type="InterPro" id="IPR016040">
    <property type="entry name" value="NAD(P)-bd_dom"/>
</dbReference>
<dbReference type="GeneID" id="97271217"/>
<dbReference type="RefSeq" id="WP_008406356.1">
    <property type="nucleotide sequence ID" value="NC_020990.1"/>
</dbReference>
<dbReference type="Gene3D" id="3.40.50.720">
    <property type="entry name" value="NAD(P)-binding Rossmann-like Domain"/>
    <property type="match status" value="1"/>
</dbReference>